<dbReference type="EMBL" id="MLAK01000661">
    <property type="protein sequence ID" value="OHT08661.1"/>
    <property type="molecule type" value="Genomic_DNA"/>
</dbReference>
<dbReference type="VEuPathDB" id="TrichDB:TRFO_22747"/>
<evidence type="ECO:0000313" key="2">
    <source>
        <dbReference type="EMBL" id="OHT08661.1"/>
    </source>
</evidence>
<name>A0A1J4KH40_9EUKA</name>
<organism evidence="2 3">
    <name type="scientific">Tritrichomonas foetus</name>
    <dbReference type="NCBI Taxonomy" id="1144522"/>
    <lineage>
        <taxon>Eukaryota</taxon>
        <taxon>Metamonada</taxon>
        <taxon>Parabasalia</taxon>
        <taxon>Tritrichomonadida</taxon>
        <taxon>Tritrichomonadidae</taxon>
        <taxon>Tritrichomonas</taxon>
    </lineage>
</organism>
<evidence type="ECO:0000256" key="1">
    <source>
        <dbReference type="SAM" id="MobiDB-lite"/>
    </source>
</evidence>
<protein>
    <submittedName>
        <fullName evidence="2">Uncharacterized protein</fullName>
    </submittedName>
</protein>
<feature type="compositionally biased region" description="Low complexity" evidence="1">
    <location>
        <begin position="316"/>
        <end position="325"/>
    </location>
</feature>
<feature type="compositionally biased region" description="Low complexity" evidence="1">
    <location>
        <begin position="1"/>
        <end position="15"/>
    </location>
</feature>
<dbReference type="Proteomes" id="UP000179807">
    <property type="component" value="Unassembled WGS sequence"/>
</dbReference>
<sequence length="367" mass="41831">MPVRKAAPSTAASHATSHRSTRSTANSKYSQDHIIFSRKYRLKDDEQPLELATLHSPDNKIKPISRKWVSPQLIKPILNRMLDLIDEIDIPKHLLFELSRQIRALQHIVSYNNSSNISLSTLHDEFWSGWQTFKSNVSSAIQPEGAASFVRSQLSKASDHLTLAENSLPENCYNQQVFDYIFDKMDIVYNSLRTSPDIHSIKRVYTVVSQNMECFFVDEETAHLFLKRIRRCVKAINTINEVNTHVFEEINEAELSLKDLIPETLKKRRGKSVSNDRKIGPPSFVKNTTLRSLKTVKFASERRAVTPPARKRHFSSFVSLTPSSSNKNRNILSDSKSTTSHGSAGRRDRGYARSSASTSVRRRNDPY</sequence>
<dbReference type="AlphaFoldDB" id="A0A1J4KH40"/>
<dbReference type="RefSeq" id="XP_068361797.1">
    <property type="nucleotide sequence ID" value="XM_068502738.1"/>
</dbReference>
<feature type="region of interest" description="Disordered" evidence="1">
    <location>
        <begin position="316"/>
        <end position="367"/>
    </location>
</feature>
<feature type="region of interest" description="Disordered" evidence="1">
    <location>
        <begin position="1"/>
        <end position="29"/>
    </location>
</feature>
<reference evidence="2" key="1">
    <citation type="submission" date="2016-10" db="EMBL/GenBank/DDBJ databases">
        <authorList>
            <person name="Benchimol M."/>
            <person name="Almeida L.G."/>
            <person name="Vasconcelos A.T."/>
            <person name="Perreira-Neves A."/>
            <person name="Rosa I.A."/>
            <person name="Tasca T."/>
            <person name="Bogo M.R."/>
            <person name="de Souza W."/>
        </authorList>
    </citation>
    <scope>NUCLEOTIDE SEQUENCE [LARGE SCALE GENOMIC DNA]</scope>
    <source>
        <strain evidence="2">K</strain>
    </source>
</reference>
<keyword evidence="3" id="KW-1185">Reference proteome</keyword>
<evidence type="ECO:0000313" key="3">
    <source>
        <dbReference type="Proteomes" id="UP000179807"/>
    </source>
</evidence>
<gene>
    <name evidence="2" type="ORF">TRFO_22747</name>
</gene>
<proteinExistence type="predicted"/>
<dbReference type="GeneID" id="94837442"/>
<accession>A0A1J4KH40</accession>
<feature type="compositionally biased region" description="Polar residues" evidence="1">
    <location>
        <begin position="326"/>
        <end position="342"/>
    </location>
</feature>
<comment type="caution">
    <text evidence="2">The sequence shown here is derived from an EMBL/GenBank/DDBJ whole genome shotgun (WGS) entry which is preliminary data.</text>
</comment>